<dbReference type="Proteomes" id="UP001630127">
    <property type="component" value="Unassembled WGS sequence"/>
</dbReference>
<proteinExistence type="predicted"/>
<dbReference type="Pfam" id="PF07727">
    <property type="entry name" value="RVT_2"/>
    <property type="match status" value="1"/>
</dbReference>
<feature type="domain" description="Reverse transcriptase Ty1/copia-type" evidence="1">
    <location>
        <begin position="157"/>
        <end position="226"/>
    </location>
</feature>
<reference evidence="2 3" key="1">
    <citation type="submission" date="2024-11" db="EMBL/GenBank/DDBJ databases">
        <title>A near-complete genome assembly of Cinchona calisaya.</title>
        <authorList>
            <person name="Lian D.C."/>
            <person name="Zhao X.W."/>
            <person name="Wei L."/>
        </authorList>
    </citation>
    <scope>NUCLEOTIDE SEQUENCE [LARGE SCALE GENOMIC DNA]</scope>
    <source>
        <tissue evidence="2">Nenye</tissue>
    </source>
</reference>
<gene>
    <name evidence="2" type="ORF">ACH5RR_040839</name>
</gene>
<dbReference type="InterPro" id="IPR013103">
    <property type="entry name" value="RVT_2"/>
</dbReference>
<evidence type="ECO:0000259" key="1">
    <source>
        <dbReference type="Pfam" id="PF07727"/>
    </source>
</evidence>
<organism evidence="2 3">
    <name type="scientific">Cinchona calisaya</name>
    <dbReference type="NCBI Taxonomy" id="153742"/>
    <lineage>
        <taxon>Eukaryota</taxon>
        <taxon>Viridiplantae</taxon>
        <taxon>Streptophyta</taxon>
        <taxon>Embryophyta</taxon>
        <taxon>Tracheophyta</taxon>
        <taxon>Spermatophyta</taxon>
        <taxon>Magnoliopsida</taxon>
        <taxon>eudicotyledons</taxon>
        <taxon>Gunneridae</taxon>
        <taxon>Pentapetalae</taxon>
        <taxon>asterids</taxon>
        <taxon>lamiids</taxon>
        <taxon>Gentianales</taxon>
        <taxon>Rubiaceae</taxon>
        <taxon>Cinchonoideae</taxon>
        <taxon>Cinchoneae</taxon>
        <taxon>Cinchona</taxon>
    </lineage>
</organism>
<comment type="caution">
    <text evidence="2">The sequence shown here is derived from an EMBL/GenBank/DDBJ whole genome shotgun (WGS) entry which is preliminary data.</text>
</comment>
<sequence>MKSPTPLVSPTNSSPSPLVIVSSHHMLTLIVSQFLRHDRSMSPILLSSSSILSTASPVSSLSPDIGTVITQSSSTSASILEFPLSSPTPTSESSSHHPMVTRLWAGICKLKNILSLSMSFHPSSISPKLPQKPCCFSQAIKDPKWQTAMSNVLLASNTWTLVPPPHKNVVGCKWIYPVKYKSDSTVECFNARLVAQGFKQKAGIDYTETFSPVVKSTTIRFVLSLTI</sequence>
<keyword evidence="3" id="KW-1185">Reference proteome</keyword>
<evidence type="ECO:0000313" key="3">
    <source>
        <dbReference type="Proteomes" id="UP001630127"/>
    </source>
</evidence>
<protein>
    <recommendedName>
        <fullName evidence="1">Reverse transcriptase Ty1/copia-type domain-containing protein</fullName>
    </recommendedName>
</protein>
<name>A0ABD2XX22_9GENT</name>
<dbReference type="AlphaFoldDB" id="A0ABD2XX22"/>
<accession>A0ABD2XX22</accession>
<evidence type="ECO:0000313" key="2">
    <source>
        <dbReference type="EMBL" id="KAL3498107.1"/>
    </source>
</evidence>
<dbReference type="EMBL" id="JBJUIK010000017">
    <property type="protein sequence ID" value="KAL3498107.1"/>
    <property type="molecule type" value="Genomic_DNA"/>
</dbReference>